<comment type="caution">
    <text evidence="2">The sequence shown here is derived from an EMBL/GenBank/DDBJ whole genome shotgun (WGS) entry which is preliminary data.</text>
</comment>
<reference evidence="2 3" key="1">
    <citation type="submission" date="2018-09" db="EMBL/GenBank/DDBJ databases">
        <authorList>
            <person name="Livingstone P.G."/>
            <person name="Whitworth D.E."/>
        </authorList>
    </citation>
    <scope>NUCLEOTIDE SEQUENCE [LARGE SCALE GENOMIC DNA]</scope>
    <source>
        <strain evidence="2 3">CA031B</strain>
    </source>
</reference>
<feature type="region of interest" description="Disordered" evidence="1">
    <location>
        <begin position="601"/>
        <end position="626"/>
    </location>
</feature>
<evidence type="ECO:0000313" key="3">
    <source>
        <dbReference type="Proteomes" id="UP000278907"/>
    </source>
</evidence>
<gene>
    <name evidence="2" type="ORF">D7Y13_13695</name>
</gene>
<evidence type="ECO:0000256" key="1">
    <source>
        <dbReference type="SAM" id="MobiDB-lite"/>
    </source>
</evidence>
<feature type="compositionally biased region" description="Basic and acidic residues" evidence="1">
    <location>
        <begin position="614"/>
        <end position="624"/>
    </location>
</feature>
<keyword evidence="3" id="KW-1185">Reference proteome</keyword>
<evidence type="ECO:0008006" key="4">
    <source>
        <dbReference type="Google" id="ProtNLM"/>
    </source>
</evidence>
<dbReference type="Proteomes" id="UP000278907">
    <property type="component" value="Unassembled WGS sequence"/>
</dbReference>
<dbReference type="EMBL" id="RAWI01000083">
    <property type="protein sequence ID" value="RKI09840.1"/>
    <property type="molecule type" value="Genomic_DNA"/>
</dbReference>
<protein>
    <recommendedName>
        <fullName evidence="4">HEAT repeat domain-containing protein</fullName>
    </recommendedName>
</protein>
<accession>A0ABX9QJ10</accession>
<evidence type="ECO:0000313" key="2">
    <source>
        <dbReference type="EMBL" id="RKI09840.1"/>
    </source>
</evidence>
<proteinExistence type="predicted"/>
<sequence length="661" mass="71360">MLFVLVAASGAPSDPSTEALCGLTALHAAELAHFGEKDRYALQPATVGFLPIPCADGTRPSAPDSQSVGGCRFLFTVLEAGSGDPDAPLELEARGMTPDTQDLRFRMKGRNGFVTRAASNARVAPTDCEAWVREADPLHRYHALVMRYECRGGPYAPEHPCAEALTGLANLAREGVGVARMEYAAHPTARELYPLSPPTPLMHLCGVADTPQQRRQVADTLARQGRLLDAVLSPDCRNEGLRAGLPRLLRDGACPGPRCLELMTLARRAQVAERLTVLESRASPLAWWLWNQPAAVQRDFLSQAAELSSERTDALLQLREGRSPGLHVLTTPPLTRLETAWLDRALLEHRALSLFVDLLGELQRRAPASDAAFRAWTATVPCHQLDDAYALSLSTERLRAIARTQPRCTETTVQVLSRYLAKLPPADVIDVLKPLTPAQLRTLHLNLDLADPARAEALFDWVMEREPDLLDGLTATPGVVAKLLAPDHADRLGGREAVLDLLLGLKPVPGIRVLPEALKVAAQAALQGAPLPAHVGAIASDRRLSLAEKQTLLAHVLRSPDPRVQAAAAGGLATEPDAVIPATAARACVAEVQTSRECRASRAEVLAPSPREPNGPRDEKRSEDCPLACAGVELDDDRMKRLIESAAEAPPPRFDVPAFPR</sequence>
<name>A0ABX9QJ10_9BACT</name>
<organism evidence="2 3">
    <name type="scientific">Corallococcus praedator</name>
    <dbReference type="NCBI Taxonomy" id="2316724"/>
    <lineage>
        <taxon>Bacteria</taxon>
        <taxon>Pseudomonadati</taxon>
        <taxon>Myxococcota</taxon>
        <taxon>Myxococcia</taxon>
        <taxon>Myxococcales</taxon>
        <taxon>Cystobacterineae</taxon>
        <taxon>Myxococcaceae</taxon>
        <taxon>Corallococcus</taxon>
    </lineage>
</organism>